<dbReference type="EMBL" id="JABJNZ010000057">
    <property type="protein sequence ID" value="MBT4870742.1"/>
    <property type="molecule type" value="Genomic_DNA"/>
</dbReference>
<organism evidence="2 3">
    <name type="scientific">Candidatus Iainarchaeum sp</name>
    <dbReference type="NCBI Taxonomy" id="3101447"/>
    <lineage>
        <taxon>Archaea</taxon>
        <taxon>Candidatus Iainarchaeota</taxon>
        <taxon>Candidatus Iainarchaeia</taxon>
        <taxon>Candidatus Iainarchaeales</taxon>
        <taxon>Candidatus Iainarchaeaceae</taxon>
        <taxon>Candidatus Iainarchaeum</taxon>
    </lineage>
</organism>
<reference evidence="2" key="1">
    <citation type="journal article" date="2021" name="ISME J.">
        <title>Mercury methylation by metabolically versatile and cosmopolitan marine bacteria.</title>
        <authorList>
            <person name="Lin H."/>
            <person name="Ascher D.B."/>
            <person name="Myung Y."/>
            <person name="Lamborg C.H."/>
            <person name="Hallam S.J."/>
            <person name="Gionfriddo C.M."/>
            <person name="Holt K.E."/>
            <person name="Moreau J.W."/>
        </authorList>
    </citation>
    <scope>NUCLEOTIDE SEQUENCE</scope>
    <source>
        <strain evidence="2">SI075_bin30</strain>
    </source>
</reference>
<evidence type="ECO:0000313" key="3">
    <source>
        <dbReference type="Proteomes" id="UP000722459"/>
    </source>
</evidence>
<name>A0A8T5GFS3_9ARCH</name>
<gene>
    <name evidence="2" type="ORF">HON47_04160</name>
</gene>
<keyword evidence="1" id="KW-0472">Membrane</keyword>
<keyword evidence="1" id="KW-0812">Transmembrane</keyword>
<comment type="caution">
    <text evidence="2">The sequence shown here is derived from an EMBL/GenBank/DDBJ whole genome shotgun (WGS) entry which is preliminary data.</text>
</comment>
<accession>A0A8T5GFS3</accession>
<proteinExistence type="predicted"/>
<feature type="transmembrane region" description="Helical" evidence="1">
    <location>
        <begin position="13"/>
        <end position="38"/>
    </location>
</feature>
<keyword evidence="1" id="KW-1133">Transmembrane helix</keyword>
<dbReference type="Proteomes" id="UP000722459">
    <property type="component" value="Unassembled WGS sequence"/>
</dbReference>
<sequence>MIEEFAAMLGMDVFALSILIIIVAVIIIAISIIVNIVVTRRSKEEEVATKVLKNIKLIAKGKLNPKEEKKEEKVIVEKEKPRNGEISMKEHLSKKFKPKIEKQLKTKINLLDFNGKGSDFHALVEVGGVRVMLVLDASGKIIDYKKK</sequence>
<evidence type="ECO:0000313" key="2">
    <source>
        <dbReference type="EMBL" id="MBT4870742.1"/>
    </source>
</evidence>
<evidence type="ECO:0000256" key="1">
    <source>
        <dbReference type="SAM" id="Phobius"/>
    </source>
</evidence>
<protein>
    <submittedName>
        <fullName evidence="2">Uncharacterized protein</fullName>
    </submittedName>
</protein>
<dbReference type="AlphaFoldDB" id="A0A8T5GFS3"/>